<dbReference type="GO" id="GO:0006629">
    <property type="term" value="P:lipid metabolic process"/>
    <property type="evidence" value="ECO:0007669"/>
    <property type="project" value="InterPro"/>
</dbReference>
<proteinExistence type="inferred from homology"/>
<accession>A0A165I9N3</accession>
<gene>
    <name evidence="11" type="ORF">CALCODRAFT_480815</name>
</gene>
<feature type="transmembrane region" description="Helical" evidence="9">
    <location>
        <begin position="380"/>
        <end position="400"/>
    </location>
</feature>
<evidence type="ECO:0000256" key="3">
    <source>
        <dbReference type="ARBA" id="ARBA00007282"/>
    </source>
</evidence>
<dbReference type="STRING" id="1353952.A0A165I9N3"/>
<evidence type="ECO:0000256" key="1">
    <source>
        <dbReference type="ARBA" id="ARBA00004141"/>
    </source>
</evidence>
<dbReference type="InterPro" id="IPR032805">
    <property type="entry name" value="Wax_synthase_dom"/>
</dbReference>
<evidence type="ECO:0000259" key="10">
    <source>
        <dbReference type="Pfam" id="PF13813"/>
    </source>
</evidence>
<feature type="transmembrane region" description="Helical" evidence="9">
    <location>
        <begin position="439"/>
        <end position="462"/>
    </location>
</feature>
<keyword evidence="7 9" id="KW-0472">Membrane</keyword>
<evidence type="ECO:0000256" key="6">
    <source>
        <dbReference type="ARBA" id="ARBA00022989"/>
    </source>
</evidence>
<evidence type="ECO:0000256" key="4">
    <source>
        <dbReference type="ARBA" id="ARBA00022679"/>
    </source>
</evidence>
<dbReference type="InParanoid" id="A0A165I9N3"/>
<dbReference type="GO" id="GO:0008374">
    <property type="term" value="F:O-acyltransferase activity"/>
    <property type="evidence" value="ECO:0007669"/>
    <property type="project" value="InterPro"/>
</dbReference>
<dbReference type="OrthoDB" id="1077582at2759"/>
<reference evidence="11 12" key="1">
    <citation type="journal article" date="2016" name="Mol. Biol. Evol.">
        <title>Comparative Genomics of Early-Diverging Mushroom-Forming Fungi Provides Insights into the Origins of Lignocellulose Decay Capabilities.</title>
        <authorList>
            <person name="Nagy L.G."/>
            <person name="Riley R."/>
            <person name="Tritt A."/>
            <person name="Adam C."/>
            <person name="Daum C."/>
            <person name="Floudas D."/>
            <person name="Sun H."/>
            <person name="Yadav J.S."/>
            <person name="Pangilinan J."/>
            <person name="Larsson K.H."/>
            <person name="Matsuura K."/>
            <person name="Barry K."/>
            <person name="Labutti K."/>
            <person name="Kuo R."/>
            <person name="Ohm R.A."/>
            <person name="Bhattacharya S.S."/>
            <person name="Shirouzu T."/>
            <person name="Yoshinaga Y."/>
            <person name="Martin F.M."/>
            <person name="Grigoriev I.V."/>
            <person name="Hibbett D.S."/>
        </authorList>
    </citation>
    <scope>NUCLEOTIDE SEQUENCE [LARGE SCALE GENOMIC DNA]</scope>
    <source>
        <strain evidence="11 12">HHB12733</strain>
    </source>
</reference>
<feature type="transmembrane region" description="Helical" evidence="9">
    <location>
        <begin position="335"/>
        <end position="360"/>
    </location>
</feature>
<dbReference type="PANTHER" id="PTHR31595">
    <property type="entry name" value="LONG-CHAIN-ALCOHOL O-FATTY-ACYLTRANSFERASE 3-RELATED"/>
    <property type="match status" value="1"/>
</dbReference>
<evidence type="ECO:0000256" key="8">
    <source>
        <dbReference type="SAM" id="MobiDB-lite"/>
    </source>
</evidence>
<keyword evidence="12" id="KW-1185">Reference proteome</keyword>
<evidence type="ECO:0000256" key="9">
    <source>
        <dbReference type="SAM" id="Phobius"/>
    </source>
</evidence>
<evidence type="ECO:0000256" key="5">
    <source>
        <dbReference type="ARBA" id="ARBA00022692"/>
    </source>
</evidence>
<name>A0A165I9N3_9BASI</name>
<keyword evidence="5 9" id="KW-0812">Transmembrane</keyword>
<dbReference type="Proteomes" id="UP000076842">
    <property type="component" value="Unassembled WGS sequence"/>
</dbReference>
<keyword evidence="6 9" id="KW-1133">Transmembrane helix</keyword>
<protein>
    <recommendedName>
        <fullName evidence="10">Wax synthase domain-containing protein</fullName>
    </recommendedName>
</protein>
<keyword evidence="4" id="KW-0808">Transferase</keyword>
<evidence type="ECO:0000313" key="11">
    <source>
        <dbReference type="EMBL" id="KZT60298.1"/>
    </source>
</evidence>
<organism evidence="11 12">
    <name type="scientific">Calocera cornea HHB12733</name>
    <dbReference type="NCBI Taxonomy" id="1353952"/>
    <lineage>
        <taxon>Eukaryota</taxon>
        <taxon>Fungi</taxon>
        <taxon>Dikarya</taxon>
        <taxon>Basidiomycota</taxon>
        <taxon>Agaricomycotina</taxon>
        <taxon>Dacrymycetes</taxon>
        <taxon>Dacrymycetales</taxon>
        <taxon>Dacrymycetaceae</taxon>
        <taxon>Calocera</taxon>
    </lineage>
</organism>
<dbReference type="InterPro" id="IPR044851">
    <property type="entry name" value="Wax_synthase"/>
</dbReference>
<dbReference type="EMBL" id="KV423932">
    <property type="protein sequence ID" value="KZT60298.1"/>
    <property type="molecule type" value="Genomic_DNA"/>
</dbReference>
<evidence type="ECO:0000313" key="12">
    <source>
        <dbReference type="Proteomes" id="UP000076842"/>
    </source>
</evidence>
<sequence length="471" mass="51712">MDQIPNIAASYLPHIPLPLPPDSRIHITASVFPLLITPGPPVLLFAYLARRPNTLLLRLSILPFAVAWCIYVITSFRWMTPEMAPWNWALGVWVVECLVKIVDFATDTTGFPRIGEIKPGAAKAVDATHASYNETTDPPPPSKSGLSPNGHVTNGTTNGFAPSAQPLQATPPKAVLHPLLDALSLSCAWRGIGWSHGRDTYVPPFPFPDLQGAELKRTWLKHAAYQFLSAFFMLDALEVLVKQHPNFRTPGPSSIFLASLPFAPRWTLAVLTAWLTGCAVIVGFQMVYYLLGLLAVLLLGQDPRAWPPIYDAPWRATSLHDYWAKRWHQMFRRMFLVMGGWPLAWVLSLLAGKVAAYVGVVVGTFLASGAYHTLSLYPTGGRIGGGSMLYFSMQGVGLGLERLFRAVTGKRIGGFVGWVWVLLWAVAGSTWAVDDWHMHGLGAGIVVPPVLSPLRAVVFPLARMVQERLSL</sequence>
<feature type="transmembrane region" description="Helical" evidence="9">
    <location>
        <begin position="25"/>
        <end position="48"/>
    </location>
</feature>
<evidence type="ECO:0000256" key="7">
    <source>
        <dbReference type="ARBA" id="ARBA00023136"/>
    </source>
</evidence>
<dbReference type="GO" id="GO:0016020">
    <property type="term" value="C:membrane"/>
    <property type="evidence" value="ECO:0007669"/>
    <property type="project" value="UniProtKB-SubCell"/>
</dbReference>
<comment type="pathway">
    <text evidence="2">Secondary metabolite biosynthesis.</text>
</comment>
<feature type="region of interest" description="Disordered" evidence="8">
    <location>
        <begin position="131"/>
        <end position="164"/>
    </location>
</feature>
<feature type="compositionally biased region" description="Polar residues" evidence="8">
    <location>
        <begin position="144"/>
        <end position="164"/>
    </location>
</feature>
<dbReference type="AlphaFoldDB" id="A0A165I9N3"/>
<comment type="subcellular location">
    <subcellularLocation>
        <location evidence="1">Membrane</location>
        <topology evidence="1">Multi-pass membrane protein</topology>
    </subcellularLocation>
</comment>
<feature type="domain" description="Wax synthase" evidence="10">
    <location>
        <begin position="306"/>
        <end position="391"/>
    </location>
</feature>
<dbReference type="Pfam" id="PF13813">
    <property type="entry name" value="MBOAT_2"/>
    <property type="match status" value="1"/>
</dbReference>
<feature type="transmembrane region" description="Helical" evidence="9">
    <location>
        <begin position="412"/>
        <end position="433"/>
    </location>
</feature>
<feature type="transmembrane region" description="Helical" evidence="9">
    <location>
        <begin position="266"/>
        <end position="299"/>
    </location>
</feature>
<evidence type="ECO:0000256" key="2">
    <source>
        <dbReference type="ARBA" id="ARBA00005179"/>
    </source>
</evidence>
<dbReference type="PANTHER" id="PTHR31595:SF57">
    <property type="entry name" value="OS04G0481900 PROTEIN"/>
    <property type="match status" value="1"/>
</dbReference>
<feature type="transmembrane region" description="Helical" evidence="9">
    <location>
        <begin position="55"/>
        <end position="74"/>
    </location>
</feature>
<comment type="similarity">
    <text evidence="3">Belongs to the wax synthase family.</text>
</comment>